<keyword evidence="3" id="KW-1185">Reference proteome</keyword>
<dbReference type="Proteomes" id="UP000826271">
    <property type="component" value="Unassembled WGS sequence"/>
</dbReference>
<dbReference type="Pfam" id="PF00085">
    <property type="entry name" value="Thioredoxin"/>
    <property type="match status" value="2"/>
</dbReference>
<feature type="domain" description="Thioredoxin" evidence="1">
    <location>
        <begin position="68"/>
        <end position="167"/>
    </location>
</feature>
<protein>
    <recommendedName>
        <fullName evidence="1">Thioredoxin domain-containing protein</fullName>
    </recommendedName>
</protein>
<dbReference type="InterPro" id="IPR013766">
    <property type="entry name" value="Thioredoxin_domain"/>
</dbReference>
<dbReference type="InterPro" id="IPR036249">
    <property type="entry name" value="Thioredoxin-like_sf"/>
</dbReference>
<evidence type="ECO:0000313" key="3">
    <source>
        <dbReference type="Proteomes" id="UP000826271"/>
    </source>
</evidence>
<evidence type="ECO:0000313" key="2">
    <source>
        <dbReference type="EMBL" id="KAG8368053.1"/>
    </source>
</evidence>
<gene>
    <name evidence="2" type="ORF">BUALT_Bualt15G0005400</name>
</gene>
<dbReference type="PANTHER" id="PTHR47578:SF1">
    <property type="entry name" value="THIOREDOXIN-LIKE PROTEIN CDSP32, CHLOROPLASTIC"/>
    <property type="match status" value="1"/>
</dbReference>
<reference evidence="2" key="1">
    <citation type="submission" date="2019-10" db="EMBL/GenBank/DDBJ databases">
        <authorList>
            <person name="Zhang R."/>
            <person name="Pan Y."/>
            <person name="Wang J."/>
            <person name="Ma R."/>
            <person name="Yu S."/>
        </authorList>
    </citation>
    <scope>NUCLEOTIDE SEQUENCE</scope>
    <source>
        <strain evidence="2">LA-IB0</strain>
        <tissue evidence="2">Leaf</tissue>
    </source>
</reference>
<evidence type="ECO:0000259" key="1">
    <source>
        <dbReference type="Pfam" id="PF00085"/>
    </source>
</evidence>
<sequence length="296" mass="34145">MATLVSLLCSSYSSPSTFFHKDSISSSFRSVSTLNFGANDIRRCCLAKEMANLDFKIIETDEKFLEVHSIEEYEKGVQFSNEKLVIAHFSASTHCRYNTRIQQFMVEQSRKSNKVKFLNVMANESEKTRHLCRRENIERIPHFIFYKNAEKIHEAVGFQQERLVSNILYYKDDPFSSVVQLNNGDELEKLIHTHDKLIVVNVGKRECVPCVKIYPSVVKLADQMAGRVVFARMNADENESCMEMLKEMNVSKVPAFLFFRNGEFCGKYVGSCTSMLIRKMVKLANQSYSKYIPENK</sequence>
<dbReference type="SUPFAM" id="SSF52833">
    <property type="entry name" value="Thioredoxin-like"/>
    <property type="match status" value="2"/>
</dbReference>
<dbReference type="Gene3D" id="3.40.30.10">
    <property type="entry name" value="Glutaredoxin"/>
    <property type="match status" value="2"/>
</dbReference>
<dbReference type="InterPro" id="IPR044192">
    <property type="entry name" value="CDSP32"/>
</dbReference>
<dbReference type="AlphaFoldDB" id="A0AAV6WBK1"/>
<organism evidence="2 3">
    <name type="scientific">Buddleja alternifolia</name>
    <dbReference type="NCBI Taxonomy" id="168488"/>
    <lineage>
        <taxon>Eukaryota</taxon>
        <taxon>Viridiplantae</taxon>
        <taxon>Streptophyta</taxon>
        <taxon>Embryophyta</taxon>
        <taxon>Tracheophyta</taxon>
        <taxon>Spermatophyta</taxon>
        <taxon>Magnoliopsida</taxon>
        <taxon>eudicotyledons</taxon>
        <taxon>Gunneridae</taxon>
        <taxon>Pentapetalae</taxon>
        <taxon>asterids</taxon>
        <taxon>lamiids</taxon>
        <taxon>Lamiales</taxon>
        <taxon>Scrophulariaceae</taxon>
        <taxon>Buddlejeae</taxon>
        <taxon>Buddleja</taxon>
    </lineage>
</organism>
<feature type="domain" description="Thioredoxin" evidence="1">
    <location>
        <begin position="182"/>
        <end position="279"/>
    </location>
</feature>
<name>A0AAV6WBK1_9LAMI</name>
<proteinExistence type="predicted"/>
<comment type="caution">
    <text evidence="2">The sequence shown here is derived from an EMBL/GenBank/DDBJ whole genome shotgun (WGS) entry which is preliminary data.</text>
</comment>
<accession>A0AAV6WBK1</accession>
<dbReference type="PANTHER" id="PTHR47578">
    <property type="entry name" value="THIOREDOXIN-LIKE PROTEIN CDSP32, CHLOROPLASTIC"/>
    <property type="match status" value="1"/>
</dbReference>
<dbReference type="GO" id="GO:0016671">
    <property type="term" value="F:oxidoreductase activity, acting on a sulfur group of donors, disulfide as acceptor"/>
    <property type="evidence" value="ECO:0007669"/>
    <property type="project" value="InterPro"/>
</dbReference>
<dbReference type="EMBL" id="WHWC01000015">
    <property type="protein sequence ID" value="KAG8368053.1"/>
    <property type="molecule type" value="Genomic_DNA"/>
</dbReference>